<feature type="domain" description="RING-type" evidence="6">
    <location>
        <begin position="811"/>
        <end position="848"/>
    </location>
</feature>
<dbReference type="OrthoDB" id="5990090at2759"/>
<dbReference type="SMART" id="SM00184">
    <property type="entry name" value="RING"/>
    <property type="match status" value="1"/>
</dbReference>
<dbReference type="STRING" id="46731.A0A3M6U0R9"/>
<dbReference type="Proteomes" id="UP000275408">
    <property type="component" value="Unassembled WGS sequence"/>
</dbReference>
<keyword evidence="2 4" id="KW-0863">Zinc-finger</keyword>
<evidence type="ECO:0000256" key="1">
    <source>
        <dbReference type="ARBA" id="ARBA00022723"/>
    </source>
</evidence>
<keyword evidence="1 4" id="KW-0479">Metal-binding</keyword>
<evidence type="ECO:0000256" key="5">
    <source>
        <dbReference type="SAM" id="MobiDB-lite"/>
    </source>
</evidence>
<evidence type="ECO:0000256" key="3">
    <source>
        <dbReference type="ARBA" id="ARBA00022833"/>
    </source>
</evidence>
<evidence type="ECO:0000259" key="6">
    <source>
        <dbReference type="PROSITE" id="PS50089"/>
    </source>
</evidence>
<feature type="zinc finger region" description="C3H1-type" evidence="4">
    <location>
        <begin position="574"/>
        <end position="597"/>
    </location>
</feature>
<dbReference type="InterPro" id="IPR013083">
    <property type="entry name" value="Znf_RING/FYVE/PHD"/>
</dbReference>
<dbReference type="Pfam" id="PF13920">
    <property type="entry name" value="zf-C3HC4_3"/>
    <property type="match status" value="1"/>
</dbReference>
<feature type="region of interest" description="Disordered" evidence="5">
    <location>
        <begin position="651"/>
        <end position="675"/>
    </location>
</feature>
<feature type="compositionally biased region" description="Basic and acidic residues" evidence="5">
    <location>
        <begin position="391"/>
        <end position="402"/>
    </location>
</feature>
<dbReference type="InterPro" id="IPR001841">
    <property type="entry name" value="Znf_RING"/>
</dbReference>
<dbReference type="InterPro" id="IPR000571">
    <property type="entry name" value="Znf_CCCH"/>
</dbReference>
<dbReference type="InterPro" id="IPR017907">
    <property type="entry name" value="Znf_RING_CS"/>
</dbReference>
<dbReference type="GO" id="GO:0008270">
    <property type="term" value="F:zinc ion binding"/>
    <property type="evidence" value="ECO:0007669"/>
    <property type="project" value="UniProtKB-KW"/>
</dbReference>
<dbReference type="SUPFAM" id="SSF57850">
    <property type="entry name" value="RING/U-box"/>
    <property type="match status" value="1"/>
</dbReference>
<feature type="domain" description="C3H1-type" evidence="7">
    <location>
        <begin position="574"/>
        <end position="597"/>
    </location>
</feature>
<keyword evidence="3 4" id="KW-0862">Zinc</keyword>
<gene>
    <name evidence="8" type="ORF">pdam_00016206</name>
</gene>
<feature type="compositionally biased region" description="Basic and acidic residues" evidence="5">
    <location>
        <begin position="219"/>
        <end position="233"/>
    </location>
</feature>
<evidence type="ECO:0000256" key="2">
    <source>
        <dbReference type="ARBA" id="ARBA00022771"/>
    </source>
</evidence>
<keyword evidence="9" id="KW-1185">Reference proteome</keyword>
<feature type="compositionally biased region" description="Basic residues" evidence="5">
    <location>
        <begin position="46"/>
        <end position="56"/>
    </location>
</feature>
<evidence type="ECO:0000259" key="7">
    <source>
        <dbReference type="PROSITE" id="PS50103"/>
    </source>
</evidence>
<dbReference type="PROSITE" id="PS00518">
    <property type="entry name" value="ZF_RING_1"/>
    <property type="match status" value="1"/>
</dbReference>
<dbReference type="PROSITE" id="PS50089">
    <property type="entry name" value="ZF_RING_2"/>
    <property type="match status" value="1"/>
</dbReference>
<dbReference type="PROSITE" id="PS50103">
    <property type="entry name" value="ZF_C3H1"/>
    <property type="match status" value="1"/>
</dbReference>
<dbReference type="AlphaFoldDB" id="A0A3M6U0R9"/>
<proteinExistence type="predicted"/>
<evidence type="ECO:0000313" key="8">
    <source>
        <dbReference type="EMBL" id="RMX47149.1"/>
    </source>
</evidence>
<feature type="compositionally biased region" description="Basic and acidic residues" evidence="5">
    <location>
        <begin position="16"/>
        <end position="45"/>
    </location>
</feature>
<feature type="non-terminal residue" evidence="8">
    <location>
        <position position="859"/>
    </location>
</feature>
<comment type="caution">
    <text evidence="8">The sequence shown here is derived from an EMBL/GenBank/DDBJ whole genome shotgun (WGS) entry which is preliminary data.</text>
</comment>
<organism evidence="8 9">
    <name type="scientific">Pocillopora damicornis</name>
    <name type="common">Cauliflower coral</name>
    <name type="synonym">Millepora damicornis</name>
    <dbReference type="NCBI Taxonomy" id="46731"/>
    <lineage>
        <taxon>Eukaryota</taxon>
        <taxon>Metazoa</taxon>
        <taxon>Cnidaria</taxon>
        <taxon>Anthozoa</taxon>
        <taxon>Hexacorallia</taxon>
        <taxon>Scleractinia</taxon>
        <taxon>Astrocoeniina</taxon>
        <taxon>Pocilloporidae</taxon>
        <taxon>Pocillopora</taxon>
    </lineage>
</organism>
<dbReference type="Gene3D" id="3.30.40.10">
    <property type="entry name" value="Zinc/RING finger domain, C3HC4 (zinc finger)"/>
    <property type="match status" value="1"/>
</dbReference>
<reference evidence="8 9" key="1">
    <citation type="journal article" date="2018" name="Sci. Rep.">
        <title>Comparative analysis of the Pocillopora damicornis genome highlights role of immune system in coral evolution.</title>
        <authorList>
            <person name="Cunning R."/>
            <person name="Bay R.A."/>
            <person name="Gillette P."/>
            <person name="Baker A.C."/>
            <person name="Traylor-Knowles N."/>
        </authorList>
    </citation>
    <scope>NUCLEOTIDE SEQUENCE [LARGE SCALE GENOMIC DNA]</scope>
    <source>
        <strain evidence="8">RSMAS</strain>
        <tissue evidence="8">Whole animal</tissue>
    </source>
</reference>
<protein>
    <recommendedName>
        <fullName evidence="10">RING-type E3 ubiquitin transferase</fullName>
    </recommendedName>
</protein>
<feature type="region of interest" description="Disordered" evidence="5">
    <location>
        <begin position="391"/>
        <end position="434"/>
    </location>
</feature>
<sequence>MYTCQQMRRKIHHEQRHFNKTNDSRTREGNVPEKSLHTAEEEEIKKRRVRKKKPRKQNHENGEVLKDTSKERERTPENCVDDETPFVKRQNKTPRRDKEDLERRPSGRDYGCEIPDLFTPVEQAKCGRRRKKTPQRGGPELESACKRGANDSEIPQASRPAERDKKYVKRRNKFVVSDGADQDGGVVKHTEKKKEDTASKKAVEQDKDVRRRNKHFNSKHVDESRKDSEKSRVVDGVRDIDNPSDKIVSKDKRERGVNGDTTQVEEEKYVKKHNGVVTQKRASDNLENVDAVKEIREVKSSVKLFSSKLFENAIGSVCVVHDKTTRRGKKLPGNTHRLLQAHDREDFVEKVLIKHAAKETEHLDEVQKQTLLDSEANRVWTGNVCRGENSEDFEKRSRDDGRLGSGGSSIGARRWRSEDHGLQAMDPSGDNREFEQGAVFGDKSDTQPETQIKIFSQTEKGVESPMRRVQFGSSSSRQDLRITSERHFVIDPEVRGRIAHPKYPVRVPDRPLDNLDLNDPSRRDYLNYTPGRNVSRVNGLFGRKWEEMMDRRQEKEFAEQDRNFENESVVFIRDCPTFMIWGTCHRGERCELRHPSYRYLERAAPSPAAKPEPVQVEPKPQNSRSYAAILEKTKSPANADFVNIALSKEGSSEGNFEDEWPALGSPGNGEASKSRKFKSTVQNELKVQELKIVCHTEPAVEGSMSGQAQIASDQLIAETLQVDEYAEFNDFNDDDYLYPANQDQELNEQGYYNEQVEYTLEDDENSFDTSEVGGKAVHVERFNSFNFSPFIKESTSDRGEEPEKVEVSTTCDICMDRPKDAALICGHRFCYQCALQMRADERVCAICRRCIVSVIKTFN</sequence>
<name>A0A3M6U0R9_POCDA</name>
<accession>A0A3M6U0R9</accession>
<evidence type="ECO:0008006" key="10">
    <source>
        <dbReference type="Google" id="ProtNLM"/>
    </source>
</evidence>
<feature type="compositionally biased region" description="Basic and acidic residues" evidence="5">
    <location>
        <begin position="186"/>
        <end position="209"/>
    </location>
</feature>
<evidence type="ECO:0000256" key="4">
    <source>
        <dbReference type="PROSITE-ProRule" id="PRU00723"/>
    </source>
</evidence>
<feature type="compositionally biased region" description="Basic and acidic residues" evidence="5">
    <location>
        <begin position="94"/>
        <end position="111"/>
    </location>
</feature>
<dbReference type="EMBL" id="RCHS01002482">
    <property type="protein sequence ID" value="RMX47149.1"/>
    <property type="molecule type" value="Genomic_DNA"/>
</dbReference>
<feature type="region of interest" description="Disordered" evidence="5">
    <location>
        <begin position="1"/>
        <end position="233"/>
    </location>
</feature>
<feature type="compositionally biased region" description="Basic and acidic residues" evidence="5">
    <location>
        <begin position="57"/>
        <end position="76"/>
    </location>
</feature>
<evidence type="ECO:0000313" key="9">
    <source>
        <dbReference type="Proteomes" id="UP000275408"/>
    </source>
</evidence>